<evidence type="ECO:0008006" key="2">
    <source>
        <dbReference type="Google" id="ProtNLM"/>
    </source>
</evidence>
<evidence type="ECO:0000313" key="1">
    <source>
        <dbReference type="EMBL" id="BAT28001.1"/>
    </source>
</evidence>
<organism evidence="1">
    <name type="scientific">Aureimonas frigidaquae</name>
    <dbReference type="NCBI Taxonomy" id="424757"/>
    <lineage>
        <taxon>Bacteria</taxon>
        <taxon>Pseudomonadati</taxon>
        <taxon>Pseudomonadota</taxon>
        <taxon>Alphaproteobacteria</taxon>
        <taxon>Hyphomicrobiales</taxon>
        <taxon>Aurantimonadaceae</taxon>
        <taxon>Aureimonas</taxon>
    </lineage>
</organism>
<proteinExistence type="predicted"/>
<dbReference type="RefSeq" id="WP_157070097.1">
    <property type="nucleotide sequence ID" value="NZ_BBWR01000010.1"/>
</dbReference>
<accession>A0A0N7KXV8</accession>
<sequence length="176" mass="20311">MKLHLGSGPIRLDEWINIDLDSPAADVLMDLRKPLPYADRSIDYVFAEHFIEHISRPEAVALLKECRRVLNPTGVIRLSTPDIQHIIDAYTRNDVGRWGNLWQPRNRCHLLNEAFYNWGHRFLYDADELRLLLSEAGFSDIQFVPWRESSFAALNNIECRPFNHELIIEASGEAAS</sequence>
<name>A0A0N7KXV8_9HYPH</name>
<dbReference type="Pfam" id="PF13489">
    <property type="entry name" value="Methyltransf_23"/>
    <property type="match status" value="1"/>
</dbReference>
<dbReference type="SUPFAM" id="SSF53335">
    <property type="entry name" value="S-adenosyl-L-methionine-dependent methyltransferases"/>
    <property type="match status" value="1"/>
</dbReference>
<dbReference type="CDD" id="cd02440">
    <property type="entry name" value="AdoMet_MTases"/>
    <property type="match status" value="1"/>
</dbReference>
<reference evidence="1" key="1">
    <citation type="journal article" date="2015" name="Proc. Natl. Acad. Sci. U.S.A.">
        <title>Bacterial clade with the ribosomal RNA operon on a small plasmid rather than the chromosome.</title>
        <authorList>
            <person name="Anda M."/>
            <person name="Ohtsubo Y."/>
            <person name="Okubo T."/>
            <person name="Sugawara M."/>
            <person name="Nagata Y."/>
            <person name="Tsuda M."/>
            <person name="Minamisawa K."/>
            <person name="Mitsui H."/>
        </authorList>
    </citation>
    <scope>NUCLEOTIDE SEQUENCE</scope>
    <source>
        <strain evidence="1">JCM 14755</strain>
    </source>
</reference>
<protein>
    <recommendedName>
        <fullName evidence="2">Methyltransferase type 11 domain-containing protein</fullName>
    </recommendedName>
</protein>
<dbReference type="EMBL" id="LC066376">
    <property type="protein sequence ID" value="BAT28001.1"/>
    <property type="molecule type" value="Genomic_DNA"/>
</dbReference>
<dbReference type="Gene3D" id="3.40.50.150">
    <property type="entry name" value="Vaccinia Virus protein VP39"/>
    <property type="match status" value="1"/>
</dbReference>
<dbReference type="OrthoDB" id="163232at2"/>
<dbReference type="InterPro" id="IPR029063">
    <property type="entry name" value="SAM-dependent_MTases_sf"/>
</dbReference>
<dbReference type="AlphaFoldDB" id="A0A0N7KXV8"/>